<proteinExistence type="predicted"/>
<dbReference type="RefSeq" id="YP_009274816.1">
    <property type="nucleotide sequence ID" value="NC_030920.1"/>
</dbReference>
<dbReference type="OrthoDB" id="14642at10239"/>
<dbReference type="GeneID" id="28801771"/>
<protein>
    <submittedName>
        <fullName evidence="1">Uncharacterized protein</fullName>
    </submittedName>
</protein>
<evidence type="ECO:0000313" key="2">
    <source>
        <dbReference type="Proteomes" id="UP000204502"/>
    </source>
</evidence>
<organism evidence="1 2">
    <name type="scientific">Bacillus phage Eldridge</name>
    <dbReference type="NCBI Taxonomy" id="1776293"/>
    <lineage>
        <taxon>Viruses</taxon>
        <taxon>Duplodnaviria</taxon>
        <taxon>Heunggongvirae</taxon>
        <taxon>Uroviricota</taxon>
        <taxon>Caudoviricetes</taxon>
        <taxon>Herelleviridae</taxon>
        <taxon>Bastillevirinae</taxon>
        <taxon>Eldridgevirus</taxon>
        <taxon>Eldridgevirus eldridge</taxon>
    </lineage>
</organism>
<evidence type="ECO:0000313" key="1">
    <source>
        <dbReference type="EMBL" id="AMB18692.1"/>
    </source>
</evidence>
<dbReference type="KEGG" id="vg:28801771"/>
<reference evidence="1 2" key="1">
    <citation type="journal article" date="2016" name="Genome Announc.">
        <title>Complete Genome Sequence of Bacillus megaterium Bacteriophage Eldridge.</title>
        <authorList>
            <person name="Reveille A.M."/>
            <person name="Eldridge K.A."/>
            <person name="Temple L.M."/>
        </authorList>
    </citation>
    <scope>NUCLEOTIDE SEQUENCE [LARGE SCALE GENOMIC DNA]</scope>
</reference>
<sequence length="81" mass="9776">MRCNNKHCTWHYYGSCCHEDMEKAEKIATPNRLDCPASLRKDFAEQLFRLSDECVELLDQRNMKELIEIRKFIKNQRPEEK</sequence>
<keyword evidence="2" id="KW-1185">Reference proteome</keyword>
<dbReference type="EMBL" id="KU253712">
    <property type="protein sequence ID" value="AMB18692.1"/>
    <property type="molecule type" value="Genomic_DNA"/>
</dbReference>
<name>A0A0Y0ASK0_9CAUD</name>
<gene>
    <name evidence="1" type="ORF">Eldridge_0112</name>
</gene>
<accession>A0A0Y0ASK0</accession>
<dbReference type="Proteomes" id="UP000204502">
    <property type="component" value="Segment"/>
</dbReference>